<dbReference type="KEGG" id="lzy:LZ3411_0353"/>
<reference evidence="2" key="1">
    <citation type="submission" date="2017-05" db="EMBL/GenBank/DDBJ databases">
        <authorList>
            <person name="Papadimitriou K."/>
        </authorList>
    </citation>
    <scope>NUCLEOTIDE SEQUENCE [LARGE SCALE GENOMIC DNA]</scope>
    <source>
        <strain evidence="2">ACA-DC 3411</strain>
    </source>
</reference>
<evidence type="ECO:0000313" key="1">
    <source>
        <dbReference type="EMBL" id="SMS13403.1"/>
    </source>
</evidence>
<dbReference type="PANTHER" id="PTHR33221:SF15">
    <property type="entry name" value="HTH-TYPE TRANSCRIPTIONAL REGULATOR YWGB-RELATED"/>
    <property type="match status" value="1"/>
</dbReference>
<dbReference type="InterPro" id="IPR036390">
    <property type="entry name" value="WH_DNA-bd_sf"/>
</dbReference>
<gene>
    <name evidence="1" type="ORF">LZ3411_0353</name>
</gene>
<dbReference type="InterPro" id="IPR036388">
    <property type="entry name" value="WH-like_DNA-bd_sf"/>
</dbReference>
<accession>A0A1Y6JX34</accession>
<dbReference type="Pfam" id="PF02082">
    <property type="entry name" value="Rrf2"/>
    <property type="match status" value="1"/>
</dbReference>
<dbReference type="Proteomes" id="UP000195412">
    <property type="component" value="Chromosome I"/>
</dbReference>
<protein>
    <submittedName>
        <fullName evidence="1">Rrf2 family transcriptional regulator, group III</fullName>
    </submittedName>
</protein>
<organism evidence="1 2">
    <name type="scientific">Levilactobacillus zymae</name>
    <dbReference type="NCBI Taxonomy" id="267363"/>
    <lineage>
        <taxon>Bacteria</taxon>
        <taxon>Bacillati</taxon>
        <taxon>Bacillota</taxon>
        <taxon>Bacilli</taxon>
        <taxon>Lactobacillales</taxon>
        <taxon>Lactobacillaceae</taxon>
        <taxon>Levilactobacillus</taxon>
    </lineage>
</organism>
<dbReference type="SUPFAM" id="SSF46785">
    <property type="entry name" value="Winged helix' DNA-binding domain"/>
    <property type="match status" value="1"/>
</dbReference>
<dbReference type="PANTHER" id="PTHR33221">
    <property type="entry name" value="WINGED HELIX-TURN-HELIX TRANSCRIPTIONAL REGULATOR, RRF2 FAMILY"/>
    <property type="match status" value="1"/>
</dbReference>
<proteinExistence type="predicted"/>
<dbReference type="RefSeq" id="WP_087741473.1">
    <property type="nucleotide sequence ID" value="NZ_JBPWQU010000003.1"/>
</dbReference>
<evidence type="ECO:0000313" key="2">
    <source>
        <dbReference type="Proteomes" id="UP000195412"/>
    </source>
</evidence>
<name>A0A1Y6JX34_9LACO</name>
<dbReference type="Gene3D" id="1.10.10.10">
    <property type="entry name" value="Winged helix-like DNA-binding domain superfamily/Winged helix DNA-binding domain"/>
    <property type="match status" value="1"/>
</dbReference>
<dbReference type="PROSITE" id="PS51197">
    <property type="entry name" value="HTH_RRF2_2"/>
    <property type="match status" value="1"/>
</dbReference>
<dbReference type="EMBL" id="LT854705">
    <property type="protein sequence ID" value="SMS13403.1"/>
    <property type="molecule type" value="Genomic_DNA"/>
</dbReference>
<dbReference type="GO" id="GO:0003700">
    <property type="term" value="F:DNA-binding transcription factor activity"/>
    <property type="evidence" value="ECO:0007669"/>
    <property type="project" value="TreeGrafter"/>
</dbReference>
<dbReference type="GO" id="GO:0005829">
    <property type="term" value="C:cytosol"/>
    <property type="evidence" value="ECO:0007669"/>
    <property type="project" value="TreeGrafter"/>
</dbReference>
<dbReference type="InterPro" id="IPR000944">
    <property type="entry name" value="Tscrpt_reg_Rrf2"/>
</dbReference>
<dbReference type="AlphaFoldDB" id="A0A1Y6JX34"/>
<sequence length="149" mass="16648">MRYSHKLSDAVHILAYIDIYHDQSLASTAIAASVESNPALVRRLMVALRRADLLTTQQGTAQPRLTRATKDITLLDVYQAVTDDGNLLHVDDKTNPLCIVGGNIQETLREAYQQVQHAAEAQMAQITLADLITQIWTRQRQREAAKPTE</sequence>